<evidence type="ECO:0000259" key="6">
    <source>
        <dbReference type="SMART" id="SM00833"/>
    </source>
</evidence>
<name>A0ABU2GDL1_9EURY</name>
<dbReference type="PANTHER" id="PTHR43603:SF1">
    <property type="entry name" value="ZINC-REGULATED GTPASE METALLOPROTEIN ACTIVATOR 1"/>
    <property type="match status" value="1"/>
</dbReference>
<dbReference type="EMBL" id="JAMQOP010000001">
    <property type="protein sequence ID" value="MDS0298905.1"/>
    <property type="molecule type" value="Genomic_DNA"/>
</dbReference>
<evidence type="ECO:0000256" key="4">
    <source>
        <dbReference type="ARBA" id="ARBA00034320"/>
    </source>
</evidence>
<keyword evidence="1" id="KW-0547">Nucleotide-binding</keyword>
<keyword evidence="8" id="KW-1185">Reference proteome</keyword>
<evidence type="ECO:0000313" key="7">
    <source>
        <dbReference type="EMBL" id="MDS0298905.1"/>
    </source>
</evidence>
<dbReference type="Gene3D" id="3.30.1220.10">
    <property type="entry name" value="CobW-like, C-terminal domain"/>
    <property type="match status" value="1"/>
</dbReference>
<dbReference type="CDD" id="cd03112">
    <property type="entry name" value="CobW-like"/>
    <property type="match status" value="1"/>
</dbReference>
<evidence type="ECO:0000313" key="8">
    <source>
        <dbReference type="Proteomes" id="UP001257060"/>
    </source>
</evidence>
<feature type="domain" description="CobW C-terminal" evidence="6">
    <location>
        <begin position="256"/>
        <end position="347"/>
    </location>
</feature>
<dbReference type="InterPro" id="IPR027417">
    <property type="entry name" value="P-loop_NTPase"/>
</dbReference>
<dbReference type="SMART" id="SM00833">
    <property type="entry name" value="CobW_C"/>
    <property type="match status" value="1"/>
</dbReference>
<protein>
    <submittedName>
        <fullName evidence="7">GTP-binding protein</fullName>
    </submittedName>
</protein>
<accession>A0ABU2GDL1</accession>
<evidence type="ECO:0000256" key="2">
    <source>
        <dbReference type="ARBA" id="ARBA00022801"/>
    </source>
</evidence>
<organism evidence="7 8">
    <name type="scientific">Halogeometricum salsisoli</name>
    <dbReference type="NCBI Taxonomy" id="2950536"/>
    <lineage>
        <taxon>Archaea</taxon>
        <taxon>Methanobacteriati</taxon>
        <taxon>Methanobacteriota</taxon>
        <taxon>Stenosarchaea group</taxon>
        <taxon>Halobacteria</taxon>
        <taxon>Halobacteriales</taxon>
        <taxon>Haloferacaceae</taxon>
        <taxon>Halogeometricum</taxon>
    </lineage>
</organism>
<sequence>MTLGDDDEIPVTIVSGTLGAGKTTLVNHVLEKQTDHDVAVLVNDMGEVNVDARLVAGADDDVIELTNGCVCCRLKDDLATEVVRLAEERSFDCLLVEASGISEPLPIARTFLEEEAVSERYRLDTMVSVLDAYGFWKEFDPETERPNEDEERGSESGRELADVLVDQVEFCDVLLLNKCDLVPEDALENIESVVRELQPRAGLHRTTRSDIAPETVLDTGLFDFDAVRRSAGWKRRLAESHEHDDHDHGNGNAHGVTSFCYESERPFDPERFEAWMDEWPSGVYRAKGFFLLSTRPDTVMGLNRAGPSVTAGPIGQWRDDDDPATRLVFIGADVEEEAIRAQLDECLCTDEEMADVDAGESAVSDPFPRA</sequence>
<dbReference type="PANTHER" id="PTHR43603">
    <property type="entry name" value="COBW DOMAIN-CONTAINING PROTEIN DDB_G0274527"/>
    <property type="match status" value="1"/>
</dbReference>
<evidence type="ECO:0000256" key="1">
    <source>
        <dbReference type="ARBA" id="ARBA00022741"/>
    </source>
</evidence>
<comment type="caution">
    <text evidence="7">The sequence shown here is derived from an EMBL/GenBank/DDBJ whole genome shotgun (WGS) entry which is preliminary data.</text>
</comment>
<comment type="similarity">
    <text evidence="4">Belongs to the SIMIBI class G3E GTPase family. ZNG1 subfamily.</text>
</comment>
<dbReference type="InterPro" id="IPR051927">
    <property type="entry name" value="Zn_Chap_cDPG_Synth"/>
</dbReference>
<evidence type="ECO:0000256" key="5">
    <source>
        <dbReference type="ARBA" id="ARBA00049117"/>
    </source>
</evidence>
<dbReference type="RefSeq" id="WP_310923700.1">
    <property type="nucleotide sequence ID" value="NZ_JAMQOP010000001.1"/>
</dbReference>
<dbReference type="InterPro" id="IPR011629">
    <property type="entry name" value="CobW-like_C"/>
</dbReference>
<proteinExistence type="inferred from homology"/>
<dbReference type="Gene3D" id="3.40.50.300">
    <property type="entry name" value="P-loop containing nucleotide triphosphate hydrolases"/>
    <property type="match status" value="1"/>
</dbReference>
<keyword evidence="2" id="KW-0378">Hydrolase</keyword>
<reference evidence="7 8" key="1">
    <citation type="submission" date="2022-06" db="EMBL/GenBank/DDBJ databases">
        <title>Halogeometricum sp. a new haloarchaeum isolate from saline soil.</title>
        <authorList>
            <person name="Strakova D."/>
            <person name="Galisteo C."/>
            <person name="Sanchez-Porro C."/>
            <person name="Ventosa A."/>
        </authorList>
    </citation>
    <scope>NUCLEOTIDE SEQUENCE [LARGE SCALE GENOMIC DNA]</scope>
    <source>
        <strain evidence="7 8">S1BR25-6</strain>
    </source>
</reference>
<evidence type="ECO:0000256" key="3">
    <source>
        <dbReference type="ARBA" id="ARBA00023186"/>
    </source>
</evidence>
<dbReference type="InterPro" id="IPR003495">
    <property type="entry name" value="CobW/HypB/UreG_nucleotide-bd"/>
</dbReference>
<dbReference type="InterPro" id="IPR036627">
    <property type="entry name" value="CobW-likC_sf"/>
</dbReference>
<dbReference type="Proteomes" id="UP001257060">
    <property type="component" value="Unassembled WGS sequence"/>
</dbReference>
<gene>
    <name evidence="7" type="ORF">NDI76_09120</name>
</gene>
<dbReference type="Pfam" id="PF02492">
    <property type="entry name" value="cobW"/>
    <property type="match status" value="1"/>
</dbReference>
<dbReference type="SUPFAM" id="SSF52540">
    <property type="entry name" value="P-loop containing nucleoside triphosphate hydrolases"/>
    <property type="match status" value="1"/>
</dbReference>
<dbReference type="SUPFAM" id="SSF90002">
    <property type="entry name" value="Hypothetical protein YjiA, C-terminal domain"/>
    <property type="match status" value="1"/>
</dbReference>
<dbReference type="Pfam" id="PF07683">
    <property type="entry name" value="CobW_C"/>
    <property type="match status" value="1"/>
</dbReference>
<keyword evidence="3" id="KW-0143">Chaperone</keyword>
<comment type="catalytic activity">
    <reaction evidence="5">
        <text>GTP + H2O = GDP + phosphate + H(+)</text>
        <dbReference type="Rhea" id="RHEA:19669"/>
        <dbReference type="ChEBI" id="CHEBI:15377"/>
        <dbReference type="ChEBI" id="CHEBI:15378"/>
        <dbReference type="ChEBI" id="CHEBI:37565"/>
        <dbReference type="ChEBI" id="CHEBI:43474"/>
        <dbReference type="ChEBI" id="CHEBI:58189"/>
    </reaction>
    <physiologicalReaction direction="left-to-right" evidence="5">
        <dbReference type="Rhea" id="RHEA:19670"/>
    </physiologicalReaction>
</comment>